<reference evidence="1" key="1">
    <citation type="submission" date="2022-08" db="EMBL/GenBank/DDBJ databases">
        <title>Genome Sequence of Lecanicillium fungicola.</title>
        <authorList>
            <person name="Buettner E."/>
        </authorList>
    </citation>
    <scope>NUCLEOTIDE SEQUENCE</scope>
    <source>
        <strain evidence="1">Babe33</strain>
    </source>
</reference>
<proteinExistence type="predicted"/>
<gene>
    <name evidence="1" type="ORF">NQ176_g5208</name>
</gene>
<organism evidence="1 2">
    <name type="scientific">Zarea fungicola</name>
    <dbReference type="NCBI Taxonomy" id="93591"/>
    <lineage>
        <taxon>Eukaryota</taxon>
        <taxon>Fungi</taxon>
        <taxon>Dikarya</taxon>
        <taxon>Ascomycota</taxon>
        <taxon>Pezizomycotina</taxon>
        <taxon>Sordariomycetes</taxon>
        <taxon>Hypocreomycetidae</taxon>
        <taxon>Hypocreales</taxon>
        <taxon>Cordycipitaceae</taxon>
        <taxon>Zarea</taxon>
    </lineage>
</organism>
<dbReference type="EMBL" id="JANJQO010000636">
    <property type="protein sequence ID" value="KAJ2975983.1"/>
    <property type="molecule type" value="Genomic_DNA"/>
</dbReference>
<keyword evidence="2" id="KW-1185">Reference proteome</keyword>
<sequence>MDSVDNEHPVRANESVAERYERLAEEYDISVDCFPLNKSQILHLLRGTLEVFHREEVYQYSAVWNWLCEYAHKPVDFNSVSGLTLQHADDCCGRTAPIFVLRDDLYHKEPLPNLPGIKYNRILSADTSYRQVHAFLCHMQNYIYKRWLRPFKTEIDCRRQFLTKTNLPPRRLLPQATCPPAMVDLVQRMSVNLVARVRHTKSLKISREEEEADKVFYYVTPLFEAIAVSVRVANFDYRAPDVATMPVLLVRTGIEKDLTAPITFDAIPAQDRINECMGDDGVLVAVETRLERAVTFLIDLELREGEAFRPPLDPARIPQDRSTIFMDWDVGSAAEDLGWDAATMGPLRGPSSSWGDPDSYPNWPPDDRRQRSDARYARLEKQAIKVAQIEVDLHGAESSVIFARSQGE</sequence>
<name>A0ACC1NB18_9HYPO</name>
<accession>A0ACC1NB18</accession>
<evidence type="ECO:0000313" key="1">
    <source>
        <dbReference type="EMBL" id="KAJ2975983.1"/>
    </source>
</evidence>
<protein>
    <submittedName>
        <fullName evidence="1">Uncharacterized protein</fullName>
    </submittedName>
</protein>
<evidence type="ECO:0000313" key="2">
    <source>
        <dbReference type="Proteomes" id="UP001143910"/>
    </source>
</evidence>
<comment type="caution">
    <text evidence="1">The sequence shown here is derived from an EMBL/GenBank/DDBJ whole genome shotgun (WGS) entry which is preliminary data.</text>
</comment>
<dbReference type="Proteomes" id="UP001143910">
    <property type="component" value="Unassembled WGS sequence"/>
</dbReference>